<evidence type="ECO:0000256" key="4">
    <source>
        <dbReference type="ARBA" id="ARBA00023139"/>
    </source>
</evidence>
<organism evidence="9 10">
    <name type="scientific">Lentilactobacillus rapi</name>
    <dbReference type="NCBI Taxonomy" id="481723"/>
    <lineage>
        <taxon>Bacteria</taxon>
        <taxon>Bacillati</taxon>
        <taxon>Bacillota</taxon>
        <taxon>Bacilli</taxon>
        <taxon>Lactobacillales</taxon>
        <taxon>Lactobacillaceae</taxon>
        <taxon>Lentilactobacillus</taxon>
    </lineage>
</organism>
<gene>
    <name evidence="9" type="ORF">LRA02_03650</name>
</gene>
<evidence type="ECO:0000256" key="7">
    <source>
        <dbReference type="PIRSR" id="PIRSR002854-1"/>
    </source>
</evidence>
<dbReference type="PANTHER" id="PTHR30429:SF0">
    <property type="entry name" value="METHIONINE-BINDING LIPOPROTEIN METQ"/>
    <property type="match status" value="1"/>
</dbReference>
<dbReference type="PIRSF" id="PIRSF002854">
    <property type="entry name" value="MetQ"/>
    <property type="match status" value="1"/>
</dbReference>
<keyword evidence="2 8" id="KW-0732">Signal</keyword>
<reference evidence="9 10" key="1">
    <citation type="submission" date="2019-07" db="EMBL/GenBank/DDBJ databases">
        <title>Whole genome shotgun sequence of Lactobacillus rapi NBRC 109618.</title>
        <authorList>
            <person name="Hosoyama A."/>
            <person name="Uohara A."/>
            <person name="Ohji S."/>
            <person name="Ichikawa N."/>
        </authorList>
    </citation>
    <scope>NUCLEOTIDE SEQUENCE [LARGE SCALE GENOMIC DNA]</scope>
    <source>
        <strain evidence="9 10">NBRC 109618</strain>
    </source>
</reference>
<dbReference type="STRING" id="1423795.FD12_GL000567"/>
<comment type="similarity">
    <text evidence="6">Belongs to the nlpA lipoprotein family.</text>
</comment>
<evidence type="ECO:0000256" key="5">
    <source>
        <dbReference type="ARBA" id="ARBA00023288"/>
    </source>
</evidence>
<evidence type="ECO:0000313" key="9">
    <source>
        <dbReference type="EMBL" id="GEP71497.1"/>
    </source>
</evidence>
<proteinExistence type="inferred from homology"/>
<keyword evidence="3" id="KW-0472">Membrane</keyword>
<keyword evidence="4" id="KW-0564">Palmitate</keyword>
<dbReference type="OrthoDB" id="9812878at2"/>
<keyword evidence="5 6" id="KW-0449">Lipoprotein</keyword>
<dbReference type="Proteomes" id="UP000321569">
    <property type="component" value="Unassembled WGS sequence"/>
</dbReference>
<dbReference type="Gene3D" id="3.40.190.10">
    <property type="entry name" value="Periplasmic binding protein-like II"/>
    <property type="match status" value="2"/>
</dbReference>
<accession>A0A512PJW7</accession>
<feature type="chain" id="PRO_5038852629" description="Lipoprotein" evidence="8">
    <location>
        <begin position="29"/>
        <end position="276"/>
    </location>
</feature>
<evidence type="ECO:0000313" key="10">
    <source>
        <dbReference type="Proteomes" id="UP000321569"/>
    </source>
</evidence>
<dbReference type="PANTHER" id="PTHR30429">
    <property type="entry name" value="D-METHIONINE-BINDING LIPOPROTEIN METQ"/>
    <property type="match status" value="1"/>
</dbReference>
<dbReference type="RefSeq" id="WP_054746537.1">
    <property type="nucleotide sequence ID" value="NZ_BKAM01000001.1"/>
</dbReference>
<evidence type="ECO:0000256" key="3">
    <source>
        <dbReference type="ARBA" id="ARBA00023136"/>
    </source>
</evidence>
<evidence type="ECO:0000256" key="6">
    <source>
        <dbReference type="PIRNR" id="PIRNR002854"/>
    </source>
</evidence>
<sequence length="276" mass="30251">MKKKLLSLVAVLFSAVLLVGCSSSSSQSKKTTTLKIGASAVPHAQILRHVAPQLKKEGVTLKITTFQDYVMPNKALANGELDANYFQHVPFLDQWNKENHGTLVNAGGVHLEPIAVFSKKVKKLQDLKKNATIIVSSNTPDYGRVLTLFKDAGLITIKKGVNITSANFSDIASNPRHLKFKHSYEPKLLPTIYKNGEGDAVVINANYAVQAGLDPRTDSIAIEKSSSPYVNIIATRKGDQNKPAIKKLVKALQSKSTQKWIYHHYKGAVLPVKNVK</sequence>
<evidence type="ECO:0000256" key="1">
    <source>
        <dbReference type="ARBA" id="ARBA00004635"/>
    </source>
</evidence>
<evidence type="ECO:0000256" key="2">
    <source>
        <dbReference type="ARBA" id="ARBA00022729"/>
    </source>
</evidence>
<dbReference type="EMBL" id="BKAM01000001">
    <property type="protein sequence ID" value="GEP71497.1"/>
    <property type="molecule type" value="Genomic_DNA"/>
</dbReference>
<dbReference type="AlphaFoldDB" id="A0A512PJW7"/>
<feature type="signal peptide" evidence="8">
    <location>
        <begin position="1"/>
        <end position="28"/>
    </location>
</feature>
<feature type="lipid moiety-binding region" description="S-diacylglycerol cysteine" evidence="7">
    <location>
        <position position="21"/>
    </location>
</feature>
<dbReference type="PROSITE" id="PS51257">
    <property type="entry name" value="PROKAR_LIPOPROTEIN"/>
    <property type="match status" value="1"/>
</dbReference>
<comment type="subcellular location">
    <subcellularLocation>
        <location evidence="1">Membrane</location>
        <topology evidence="1">Lipid-anchor</topology>
    </subcellularLocation>
</comment>
<name>A0A512PJW7_9LACO</name>
<dbReference type="InterPro" id="IPR004872">
    <property type="entry name" value="Lipoprotein_NlpA"/>
</dbReference>
<dbReference type="Pfam" id="PF03180">
    <property type="entry name" value="Lipoprotein_9"/>
    <property type="match status" value="1"/>
</dbReference>
<dbReference type="SUPFAM" id="SSF53850">
    <property type="entry name" value="Periplasmic binding protein-like II"/>
    <property type="match status" value="1"/>
</dbReference>
<protein>
    <recommendedName>
        <fullName evidence="6">Lipoprotein</fullName>
    </recommendedName>
</protein>
<evidence type="ECO:0000256" key="8">
    <source>
        <dbReference type="SAM" id="SignalP"/>
    </source>
</evidence>
<comment type="caution">
    <text evidence="9">The sequence shown here is derived from an EMBL/GenBank/DDBJ whole genome shotgun (WGS) entry which is preliminary data.</text>
</comment>
<dbReference type="GO" id="GO:0016020">
    <property type="term" value="C:membrane"/>
    <property type="evidence" value="ECO:0007669"/>
    <property type="project" value="UniProtKB-SubCell"/>
</dbReference>